<dbReference type="Pfam" id="PF00646">
    <property type="entry name" value="F-box"/>
    <property type="match status" value="1"/>
</dbReference>
<gene>
    <name evidence="2" type="ORF">BP5553_07513</name>
</gene>
<accession>A0A370TGR4</accession>
<proteinExistence type="predicted"/>
<dbReference type="InterPro" id="IPR036047">
    <property type="entry name" value="F-box-like_dom_sf"/>
</dbReference>
<evidence type="ECO:0000313" key="3">
    <source>
        <dbReference type="Proteomes" id="UP000254866"/>
    </source>
</evidence>
<organism evidence="2 3">
    <name type="scientific">Venustampulla echinocandica</name>
    <dbReference type="NCBI Taxonomy" id="2656787"/>
    <lineage>
        <taxon>Eukaryota</taxon>
        <taxon>Fungi</taxon>
        <taxon>Dikarya</taxon>
        <taxon>Ascomycota</taxon>
        <taxon>Pezizomycotina</taxon>
        <taxon>Leotiomycetes</taxon>
        <taxon>Helotiales</taxon>
        <taxon>Pleuroascaceae</taxon>
        <taxon>Venustampulla</taxon>
    </lineage>
</organism>
<dbReference type="InterPro" id="IPR001810">
    <property type="entry name" value="F-box_dom"/>
</dbReference>
<sequence length="449" mass="50120">MKSFSTWVKILSSFKRGTPTLSGVPPEIVEHIASFLSSSDLRSLSVVSKDFSRRSIRSLQAIAANPLLAGNVFKLRVEGGSTTFGDGYEWVRSAVGSRYHLLRPYPGVDILAGLLSTKLTSCRSYEVNNIVKGAIPKARFGDIFKKKPKRNLVGGLDGITLLIALTLDTANPPRALSIDFGAEDPYRQNSPGVTYPNRLLSPKEWMSEVVYIPDFASTMRNNLEALHLTNSDSYPSTFTWAFVGGAATKLRELHLDFAGNYSSYESLQNLALLPLPVAPELQSLTFSKVPAWNSIIRLFSHRFSSSLRTLKIESCGMQLGLSWVNLFNELASYFPHLEHFSASTLREELSRSEYEMENCYHLRQPVRAIIFDRLVVDPTIPDTDGDKFTVGVPDGCSLISYVEYQGEHMDLALKHLATYTDSVYKGYEEQSGRWESAIYELLVGVYPQI</sequence>
<comment type="caution">
    <text evidence="2">The sequence shown here is derived from an EMBL/GenBank/DDBJ whole genome shotgun (WGS) entry which is preliminary data.</text>
</comment>
<dbReference type="PROSITE" id="PS50181">
    <property type="entry name" value="FBOX"/>
    <property type="match status" value="1"/>
</dbReference>
<evidence type="ECO:0000259" key="1">
    <source>
        <dbReference type="PROSITE" id="PS50181"/>
    </source>
</evidence>
<dbReference type="GeneID" id="43600362"/>
<evidence type="ECO:0000313" key="2">
    <source>
        <dbReference type="EMBL" id="RDL34385.1"/>
    </source>
</evidence>
<dbReference type="SUPFAM" id="SSF81383">
    <property type="entry name" value="F-box domain"/>
    <property type="match status" value="1"/>
</dbReference>
<dbReference type="RefSeq" id="XP_031867367.1">
    <property type="nucleotide sequence ID" value="XM_032016136.1"/>
</dbReference>
<dbReference type="SUPFAM" id="SSF52047">
    <property type="entry name" value="RNI-like"/>
    <property type="match status" value="1"/>
</dbReference>
<dbReference type="Proteomes" id="UP000254866">
    <property type="component" value="Unassembled WGS sequence"/>
</dbReference>
<feature type="domain" description="F-box" evidence="1">
    <location>
        <begin position="18"/>
        <end position="51"/>
    </location>
</feature>
<reference evidence="2 3" key="1">
    <citation type="journal article" date="2018" name="IMA Fungus">
        <title>IMA Genome-F 9: Draft genome sequence of Annulohypoxylon stygium, Aspergillus mulundensis, Berkeleyomyces basicola (syn. Thielaviopsis basicola), Ceratocystis smalleyi, two Cercospora beticola strains, Coleophoma cylindrospora, Fusarium fracticaudum, Phialophora cf. hyalina, and Morchella septimelata.</title>
        <authorList>
            <person name="Wingfield B.D."/>
            <person name="Bills G.F."/>
            <person name="Dong Y."/>
            <person name="Huang W."/>
            <person name="Nel W.J."/>
            <person name="Swalarsk-Parry B.S."/>
            <person name="Vaghefi N."/>
            <person name="Wilken P.M."/>
            <person name="An Z."/>
            <person name="de Beer Z.W."/>
            <person name="De Vos L."/>
            <person name="Chen L."/>
            <person name="Duong T.A."/>
            <person name="Gao Y."/>
            <person name="Hammerbacher A."/>
            <person name="Kikkert J.R."/>
            <person name="Li Y."/>
            <person name="Li H."/>
            <person name="Li K."/>
            <person name="Li Q."/>
            <person name="Liu X."/>
            <person name="Ma X."/>
            <person name="Naidoo K."/>
            <person name="Pethybridge S.J."/>
            <person name="Sun J."/>
            <person name="Steenkamp E.T."/>
            <person name="van der Nest M.A."/>
            <person name="van Wyk S."/>
            <person name="Wingfield M.J."/>
            <person name="Xiong C."/>
            <person name="Yue Q."/>
            <person name="Zhang X."/>
        </authorList>
    </citation>
    <scope>NUCLEOTIDE SEQUENCE [LARGE SCALE GENOMIC DNA]</scope>
    <source>
        <strain evidence="2 3">BP 5553</strain>
    </source>
</reference>
<protein>
    <recommendedName>
        <fullName evidence="1">F-box domain-containing protein</fullName>
    </recommendedName>
</protein>
<dbReference type="AlphaFoldDB" id="A0A370TGR4"/>
<dbReference type="EMBL" id="NPIC01000007">
    <property type="protein sequence ID" value="RDL34385.1"/>
    <property type="molecule type" value="Genomic_DNA"/>
</dbReference>
<name>A0A370TGR4_9HELO</name>
<keyword evidence="3" id="KW-1185">Reference proteome</keyword>
<dbReference type="InterPro" id="IPR032675">
    <property type="entry name" value="LRR_dom_sf"/>
</dbReference>
<dbReference type="Gene3D" id="3.80.10.10">
    <property type="entry name" value="Ribonuclease Inhibitor"/>
    <property type="match status" value="1"/>
</dbReference>